<protein>
    <submittedName>
        <fullName evidence="2">Beige/BEACH domain containing protein</fullName>
    </submittedName>
</protein>
<evidence type="ECO:0000259" key="1">
    <source>
        <dbReference type="PROSITE" id="PS50197"/>
    </source>
</evidence>
<dbReference type="SMR" id="A2DT32"/>
<dbReference type="SUPFAM" id="SSF81837">
    <property type="entry name" value="BEACH domain"/>
    <property type="match status" value="1"/>
</dbReference>
<dbReference type="SUPFAM" id="SSF50729">
    <property type="entry name" value="PH domain-like"/>
    <property type="match status" value="1"/>
</dbReference>
<dbReference type="InParanoid" id="A2DT32"/>
<dbReference type="SUPFAM" id="SSF50978">
    <property type="entry name" value="WD40 repeat-like"/>
    <property type="match status" value="1"/>
</dbReference>
<sequence>MNDSFTLLEEPFSSILRLCKTVGVCDVAKGDPLYEILTQIKFPNYSDEEIDNFEKNLQENDNISACIKQIKFIYPFIHQINQYALDEPTSHGKCYALSLYFSFMGWISYSYESSDFSFAYQFLNTFLSDTALLYPSLAVSCFYYLYKLVIQRAKEIDLQYISVLKFFFMSLAPYPSKTLDLIDITFKKILARNIQDETNHIFFSNLMEVTAITLEMHPNIFDRIHADEIISYISFRVLNLEPIALKIYSQLLTVSSQEAQIKFIPTLAGKFAKEISKIDNFKWPEEKQVLVLPSQELYEARYTFSEVKTFQNGFNPKRKYIFKKIKDINQLIPKDEAYYVDMIDNLLENNQFCVQEFIISFFSENSQSIVYYAVFLHLFNKYHEQLPVLQCTEMIINSPLFDHGITFYNCDDFEMINTLRDEAFQKIITDDSESFAKALSFFQYCPLLLAELFIRCENNLFRFAKIMVNSQVIIRMIRDINLFLRQQNLTNPHPDEIEVARERMYSLFMAILEKSNMRNAILRESMFLPAFVLGFYEEELWPETTIVIQNYVCDDIQTDLVIETIMQSIGSHFSSSKFSQRYLRLIKHILQLFSNLLIVHKNISNYLGPFVKHITTILSIIPEDPEAPSTVRQYASFLLDFGEECPIEQEILSHIPKIFERVFKKDYSNDYLSIFEKMIVGINSKVPDPSKLIIMMPQLVPVVLKIVDQSPVMTKILSFLVDLMNFSIKNTINLHNGEVDSLLISFLYDARTNNKYSNEQVDAILNVISKIAMVVSNPNVVKQFVSLLCPLTNLCLSTYHPKFIKILDQILLDVYRKHEISAFNDHEIYSCELNQEINEGLSAICWISLRNIYSFTVFMTMKFEDTSIAFSTTNEQLQMTILRPTQSNSVSTEIELTNDLYYLVIITIKKAKTNNKYVVSIKLNNSQINLGEINQDSLKLTEFSLGFRKSCDVFSNFEIISGGVFPLLSSQQCQIFSFNGPLYDGYPTAYAYFKSKPKPVNTVTEYGSSFANILISLWKFDLIIPLFALFNFNFADGQLYDLAPTYSLSIIIKAALSTEEGLRDFAKDNKIGYISYLLTLYDQKVLTYDLYLQFYTFFQLSTIQELKDQIFSQILANMQIWYPSIDLLQILKHWSQILVVVYPKIFEYFTFSDLLEILRVYLWYFPKESDIIGTYQSKKPRYPELDIDSCRHQIAQIIDTLQNFDFTRIDLTLILSNSYKINDVKQVQDLLFIFEFIVQKINSNLNNFVTSKHILNLIDLISTKDETIIRGVIRIIGILQLKSISSQTILSSYVNVIINSIDPEILTSELFKEVSTLYNANVYSFLPFLSWYGSFKTYTQQVEEIIKNTKPLENYKFGPAWFIWPIIYSAINEDEKRKTMLLFLVQIYSNFKSLLIAIDMTCGSLGEKGRIMRNSLFLTFCELIKDKKINLQKSDKDEICQYILFCLLYRWNPSTHPTLEEKEEIKEEELVLSASILFENISKLKIQKYRTKFGFTFDKNNNWLDFSLALSLNQIYNNSFLSSIISHYEKFQLFEEKSEDMDISDDDDKAIKSEVIPKSDSFGTITPVFQTGSLPDKLINKSDSLPRIGSLPKPDEFDNYQEKISNDLESIKEMFKSLFDKYSNLLNESISDLSDYATFVIKTCNEHPFIKEMENFESFYIKKLFEDKSLNHERWMRLWSALRSDGGPWDPSRNSVKQSPHFKRDNIDCFAYCPFRLKTNHHYTNHADAVCRRCDRTEPIILTKKKRNSSSSINLMTDVDTESCSLLVGNQQTPILSGITLKEILNLPCKIVKPKSVKNAIFKFYENKIYIVKEDSVITINHDDVNHIYLRSRFHRLTAIEIFSCSNCPLFLDFERPILKILSKIYDYLPRKVQKLPFAQHFNQLNITEDWVNGRISNFAYLMLLNVLSGRSFNDLAQYPIFPWVIFDSTSKVLDLSKPETFRDFSKPIGAQNEDNLQKLIALSHEQPPDQQRYLFSSGPVSRLIICLYLLRLEPFASIHIDLQSGHFDVPERLVCSYHDSLKVVLNIMHDNRELIPEFFFMPEFLVNSNNFNLGERNGKKVDDIEIPPWSSKPIDFVYKNRRALESNYVSQNIKNWIDLIWGYKQRGIEGEKANNLYEPKLYEDVWQRETDPYNEQGLEDFLSMIGQMPAQLFTSPHPQKKNVQQNFLPFSDICTLNPYLFCSFDENYGQLGVVEIDGTFSVYAVKQTSSKIELILSQKFNLHNNNYLKLFERKDLLLFSANEKGLVFVGSEQSRSVFVLNFSGNLMTIPIPQYKPIKLFSLCNWFLVSGNDSTTSIFKYVNHSKFRPVYTLQSYRNNAVCCCLNETFKVQIIGCDDGTLTISSLATGQTINVINLGQQTTPKMIGVSPSWGFIVCEMTRIVNSETISLLSVFNINGLPIKEYRLGSKILTWTFWVSPRGFDYICTINKKGSINVAEIYYLNFTQIGNIFQNAVYVKYSTQLGAIVAANTDGVVSFIPYCDKEDW</sequence>
<dbReference type="KEGG" id="tva:4774449"/>
<accession>A2DT32</accession>
<dbReference type="InterPro" id="IPR036322">
    <property type="entry name" value="WD40_repeat_dom_sf"/>
</dbReference>
<dbReference type="InterPro" id="IPR000409">
    <property type="entry name" value="BEACH_dom"/>
</dbReference>
<dbReference type="Gene3D" id="1.10.1540.10">
    <property type="entry name" value="BEACH domain"/>
    <property type="match status" value="1"/>
</dbReference>
<dbReference type="InterPro" id="IPR050865">
    <property type="entry name" value="BEACH_Domain"/>
</dbReference>
<dbReference type="Proteomes" id="UP000001542">
    <property type="component" value="Unassembled WGS sequence"/>
</dbReference>
<evidence type="ECO:0000313" key="2">
    <source>
        <dbReference type="EMBL" id="EAY16439.1"/>
    </source>
</evidence>
<dbReference type="OMA" id="SAICWIS"/>
<dbReference type="PROSITE" id="PS50197">
    <property type="entry name" value="BEACH"/>
    <property type="match status" value="1"/>
</dbReference>
<gene>
    <name evidence="2" type="ORF">TVAG_004700</name>
</gene>
<dbReference type="Pfam" id="PF02138">
    <property type="entry name" value="Beach"/>
    <property type="match status" value="1"/>
</dbReference>
<dbReference type="OrthoDB" id="26681at2759"/>
<feature type="domain" description="BEACH" evidence="1">
    <location>
        <begin position="1876"/>
        <end position="2161"/>
    </location>
</feature>
<evidence type="ECO:0000313" key="3">
    <source>
        <dbReference type="Proteomes" id="UP000001542"/>
    </source>
</evidence>
<reference evidence="2" key="2">
    <citation type="journal article" date="2007" name="Science">
        <title>Draft genome sequence of the sexually transmitted pathogen Trichomonas vaginalis.</title>
        <authorList>
            <person name="Carlton J.M."/>
            <person name="Hirt R.P."/>
            <person name="Silva J.C."/>
            <person name="Delcher A.L."/>
            <person name="Schatz M."/>
            <person name="Zhao Q."/>
            <person name="Wortman J.R."/>
            <person name="Bidwell S.L."/>
            <person name="Alsmark U.C.M."/>
            <person name="Besteiro S."/>
            <person name="Sicheritz-Ponten T."/>
            <person name="Noel C.J."/>
            <person name="Dacks J.B."/>
            <person name="Foster P.G."/>
            <person name="Simillion C."/>
            <person name="Van de Peer Y."/>
            <person name="Miranda-Saavedra D."/>
            <person name="Barton G.J."/>
            <person name="Westrop G.D."/>
            <person name="Mueller S."/>
            <person name="Dessi D."/>
            <person name="Fiori P.L."/>
            <person name="Ren Q."/>
            <person name="Paulsen I."/>
            <person name="Zhang H."/>
            <person name="Bastida-Corcuera F.D."/>
            <person name="Simoes-Barbosa A."/>
            <person name="Brown M.T."/>
            <person name="Hayes R.D."/>
            <person name="Mukherjee M."/>
            <person name="Okumura C.Y."/>
            <person name="Schneider R."/>
            <person name="Smith A.J."/>
            <person name="Vanacova S."/>
            <person name="Villalvazo M."/>
            <person name="Haas B.J."/>
            <person name="Pertea M."/>
            <person name="Feldblyum T.V."/>
            <person name="Utterback T.R."/>
            <person name="Shu C.L."/>
            <person name="Osoegawa K."/>
            <person name="de Jong P.J."/>
            <person name="Hrdy I."/>
            <person name="Horvathova L."/>
            <person name="Zubacova Z."/>
            <person name="Dolezal P."/>
            <person name="Malik S.B."/>
            <person name="Logsdon J.M. Jr."/>
            <person name="Henze K."/>
            <person name="Gupta A."/>
            <person name="Wang C.C."/>
            <person name="Dunne R.L."/>
            <person name="Upcroft J.A."/>
            <person name="Upcroft P."/>
            <person name="White O."/>
            <person name="Salzberg S.L."/>
            <person name="Tang P."/>
            <person name="Chiu C.-H."/>
            <person name="Lee Y.-S."/>
            <person name="Embley T.M."/>
            <person name="Coombs G.H."/>
            <person name="Mottram J.C."/>
            <person name="Tachezy J."/>
            <person name="Fraser-Liggett C.M."/>
            <person name="Johnson P.J."/>
        </authorList>
    </citation>
    <scope>NUCLEOTIDE SEQUENCE [LARGE SCALE GENOMIC DNA]</scope>
    <source>
        <strain evidence="2">G3</strain>
    </source>
</reference>
<reference evidence="2" key="1">
    <citation type="submission" date="2006-10" db="EMBL/GenBank/DDBJ databases">
        <authorList>
            <person name="Amadeo P."/>
            <person name="Zhao Q."/>
            <person name="Wortman J."/>
            <person name="Fraser-Liggett C."/>
            <person name="Carlton J."/>
        </authorList>
    </citation>
    <scope>NUCLEOTIDE SEQUENCE</scope>
    <source>
        <strain evidence="2">G3</strain>
    </source>
</reference>
<dbReference type="SMART" id="SM01026">
    <property type="entry name" value="Beach"/>
    <property type="match status" value="1"/>
</dbReference>
<dbReference type="eggNOG" id="KOG1787">
    <property type="taxonomic scope" value="Eukaryota"/>
</dbReference>
<organism evidence="2 3">
    <name type="scientific">Trichomonas vaginalis (strain ATCC PRA-98 / G3)</name>
    <dbReference type="NCBI Taxonomy" id="412133"/>
    <lineage>
        <taxon>Eukaryota</taxon>
        <taxon>Metamonada</taxon>
        <taxon>Parabasalia</taxon>
        <taxon>Trichomonadida</taxon>
        <taxon>Trichomonadidae</taxon>
        <taxon>Trichomonas</taxon>
    </lineage>
</organism>
<dbReference type="PANTHER" id="PTHR13743:SF161">
    <property type="entry name" value="BEIGE_BEACH DOMAIN CONTAINING PROTEIN"/>
    <property type="match status" value="1"/>
</dbReference>
<dbReference type="InterPro" id="IPR036372">
    <property type="entry name" value="BEACH_dom_sf"/>
</dbReference>
<name>A2DT32_TRIV3</name>
<dbReference type="VEuPathDB" id="TrichDB:TVAG_004700"/>
<dbReference type="CDD" id="cd06071">
    <property type="entry name" value="Beach"/>
    <property type="match status" value="1"/>
</dbReference>
<proteinExistence type="predicted"/>
<dbReference type="PANTHER" id="PTHR13743">
    <property type="entry name" value="BEIGE/BEACH-RELATED"/>
    <property type="match status" value="1"/>
</dbReference>
<dbReference type="RefSeq" id="XP_001328662.1">
    <property type="nucleotide sequence ID" value="XM_001328627.1"/>
</dbReference>
<keyword evidence="3" id="KW-1185">Reference proteome</keyword>
<dbReference type="EMBL" id="DS113242">
    <property type="protein sequence ID" value="EAY16439.1"/>
    <property type="molecule type" value="Genomic_DNA"/>
</dbReference>
<dbReference type="VEuPathDB" id="TrichDB:TVAGG3_0648810"/>